<dbReference type="PROSITE" id="PS00061">
    <property type="entry name" value="ADH_SHORT"/>
    <property type="match status" value="1"/>
</dbReference>
<name>A0A4V3RBL6_9BACE</name>
<evidence type="ECO:0000313" key="3">
    <source>
        <dbReference type="EMBL" id="TGY04940.1"/>
    </source>
</evidence>
<dbReference type="Gene3D" id="3.40.50.720">
    <property type="entry name" value="NAD(P)-binding Rossmann-like Domain"/>
    <property type="match status" value="1"/>
</dbReference>
<keyword evidence="4" id="KW-1185">Reference proteome</keyword>
<dbReference type="FunFam" id="3.40.50.720:FF:000084">
    <property type="entry name" value="Short-chain dehydrogenase reductase"/>
    <property type="match status" value="1"/>
</dbReference>
<evidence type="ECO:0000256" key="2">
    <source>
        <dbReference type="ARBA" id="ARBA00023002"/>
    </source>
</evidence>
<dbReference type="SUPFAM" id="SSF51735">
    <property type="entry name" value="NAD(P)-binding Rossmann-fold domains"/>
    <property type="match status" value="1"/>
</dbReference>
<dbReference type="InterPro" id="IPR036291">
    <property type="entry name" value="NAD(P)-bd_dom_sf"/>
</dbReference>
<dbReference type="GO" id="GO:0016491">
    <property type="term" value="F:oxidoreductase activity"/>
    <property type="evidence" value="ECO:0007669"/>
    <property type="project" value="UniProtKB-KW"/>
</dbReference>
<gene>
    <name evidence="3" type="ORF">E5355_10940</name>
</gene>
<dbReference type="PANTHER" id="PTHR43477">
    <property type="entry name" value="DIHYDROANTICAPSIN 7-DEHYDROGENASE"/>
    <property type="match status" value="1"/>
</dbReference>
<dbReference type="EMBL" id="SRYZ01000022">
    <property type="protein sequence ID" value="TGY04940.1"/>
    <property type="molecule type" value="Genomic_DNA"/>
</dbReference>
<reference evidence="3 4" key="1">
    <citation type="submission" date="2019-04" db="EMBL/GenBank/DDBJ databases">
        <title>Microbes associate with the intestines of laboratory mice.</title>
        <authorList>
            <person name="Navarre W."/>
            <person name="Wong E."/>
            <person name="Huang K."/>
            <person name="Tropini C."/>
            <person name="Ng K."/>
            <person name="Yu B."/>
        </authorList>
    </citation>
    <scope>NUCLEOTIDE SEQUENCE [LARGE SCALE GENOMIC DNA]</scope>
    <source>
        <strain evidence="3 4">NM69_E16B</strain>
    </source>
</reference>
<evidence type="ECO:0000313" key="4">
    <source>
        <dbReference type="Proteomes" id="UP000310532"/>
    </source>
</evidence>
<dbReference type="Pfam" id="PF13561">
    <property type="entry name" value="adh_short_C2"/>
    <property type="match status" value="1"/>
</dbReference>
<evidence type="ECO:0000256" key="1">
    <source>
        <dbReference type="ARBA" id="ARBA00006484"/>
    </source>
</evidence>
<dbReference type="PANTHER" id="PTHR43477:SF1">
    <property type="entry name" value="DIHYDROANTICAPSIN 7-DEHYDROGENASE"/>
    <property type="match status" value="1"/>
</dbReference>
<organism evidence="3 4">
    <name type="scientific">Bacteroides muris</name>
    <name type="common">ex Afrizal et al. 2022</name>
    <dbReference type="NCBI Taxonomy" id="2516960"/>
    <lineage>
        <taxon>Bacteria</taxon>
        <taxon>Pseudomonadati</taxon>
        <taxon>Bacteroidota</taxon>
        <taxon>Bacteroidia</taxon>
        <taxon>Bacteroidales</taxon>
        <taxon>Bacteroidaceae</taxon>
        <taxon>Bacteroides</taxon>
    </lineage>
</organism>
<keyword evidence="2" id="KW-0560">Oxidoreductase</keyword>
<accession>A0A4V3RBL6</accession>
<dbReference type="CDD" id="cd05233">
    <property type="entry name" value="SDR_c"/>
    <property type="match status" value="1"/>
</dbReference>
<dbReference type="Proteomes" id="UP000310532">
    <property type="component" value="Unassembled WGS sequence"/>
</dbReference>
<proteinExistence type="inferred from homology"/>
<sequence length="247" mass="26072">MDNPFSLQGKTILVTGASSGIGRAISIACSRMGAKVVLTGRNKERLNSIFDSLSGNGCQMLVADLTSDEDVRALVGQLPLLDGVVYCAGIGQRLPCKMVMSQDVDEVMNINFKSNVLLQAALLKAKKIQKSSSIVFIASRAASSPSIGNAIYSASKGALISYARCLALELAPRLIRVNCICPAMVATDLILKGGLTMEDLGAAQLQYPLKRYGTPEDVAYLAVYLLSDASAWMTGSCVDLTGGANEL</sequence>
<dbReference type="InterPro" id="IPR002347">
    <property type="entry name" value="SDR_fam"/>
</dbReference>
<protein>
    <submittedName>
        <fullName evidence="3">SDR family oxidoreductase</fullName>
    </submittedName>
</protein>
<comment type="caution">
    <text evidence="3">The sequence shown here is derived from an EMBL/GenBank/DDBJ whole genome shotgun (WGS) entry which is preliminary data.</text>
</comment>
<dbReference type="InterPro" id="IPR020904">
    <property type="entry name" value="Sc_DH/Rdtase_CS"/>
</dbReference>
<dbReference type="AlphaFoldDB" id="A0A4V3RBL6"/>
<dbReference type="InterPro" id="IPR051122">
    <property type="entry name" value="SDR_DHRS6-like"/>
</dbReference>
<comment type="similarity">
    <text evidence="1">Belongs to the short-chain dehydrogenases/reductases (SDR) family.</text>
</comment>
<dbReference type="PRINTS" id="PR00081">
    <property type="entry name" value="GDHRDH"/>
</dbReference>